<dbReference type="EnsemblPlants" id="OMERI09G08290.1">
    <property type="protein sequence ID" value="OMERI09G08290.1"/>
    <property type="gene ID" value="OMERI09G08290"/>
</dbReference>
<reference evidence="1" key="1">
    <citation type="submission" date="2015-04" db="UniProtKB">
        <authorList>
            <consortium name="EnsemblPlants"/>
        </authorList>
    </citation>
    <scope>IDENTIFICATION</scope>
</reference>
<organism evidence="1">
    <name type="scientific">Oryza meridionalis</name>
    <dbReference type="NCBI Taxonomy" id="40149"/>
    <lineage>
        <taxon>Eukaryota</taxon>
        <taxon>Viridiplantae</taxon>
        <taxon>Streptophyta</taxon>
        <taxon>Embryophyta</taxon>
        <taxon>Tracheophyta</taxon>
        <taxon>Spermatophyta</taxon>
        <taxon>Magnoliopsida</taxon>
        <taxon>Liliopsida</taxon>
        <taxon>Poales</taxon>
        <taxon>Poaceae</taxon>
        <taxon>BOP clade</taxon>
        <taxon>Oryzoideae</taxon>
        <taxon>Oryzeae</taxon>
        <taxon>Oryzinae</taxon>
        <taxon>Oryza</taxon>
    </lineage>
</organism>
<accession>A0A0E0ESA4</accession>
<evidence type="ECO:0000313" key="1">
    <source>
        <dbReference type="EnsemblPlants" id="OMERI09G08290.1"/>
    </source>
</evidence>
<name>A0A0E0ESA4_9ORYZ</name>
<sequence>MDDVMPMCRHHLYRENGHGFHQVFTTRGIARRLGNTLERDHALKNVIVGYPASYPAKLSPAA</sequence>
<dbReference type="Gramene" id="OMERI09G08290.1">
    <property type="protein sequence ID" value="OMERI09G08290.1"/>
    <property type="gene ID" value="OMERI09G08290"/>
</dbReference>
<dbReference type="HOGENOM" id="CLU_2907984_0_0_1"/>
<dbReference type="AlphaFoldDB" id="A0A0E0ESA4"/>
<proteinExistence type="predicted"/>
<dbReference type="Proteomes" id="UP000008021">
    <property type="component" value="Chromosome 9"/>
</dbReference>
<keyword evidence="2" id="KW-1185">Reference proteome</keyword>
<evidence type="ECO:0000313" key="2">
    <source>
        <dbReference type="Proteomes" id="UP000008021"/>
    </source>
</evidence>
<protein>
    <submittedName>
        <fullName evidence="1">Uncharacterized protein</fullName>
    </submittedName>
</protein>
<reference evidence="1" key="2">
    <citation type="submission" date="2018-05" db="EMBL/GenBank/DDBJ databases">
        <title>OmerRS3 (Oryza meridionalis Reference Sequence Version 3).</title>
        <authorList>
            <person name="Zhang J."/>
            <person name="Kudrna D."/>
            <person name="Lee S."/>
            <person name="Talag J."/>
            <person name="Welchert J."/>
            <person name="Wing R.A."/>
        </authorList>
    </citation>
    <scope>NUCLEOTIDE SEQUENCE [LARGE SCALE GENOMIC DNA]</scope>
    <source>
        <strain evidence="1">cv. OR44</strain>
    </source>
</reference>